<dbReference type="PANTHER" id="PTHR30327:SF1">
    <property type="entry name" value="UPF0301 PROTEIN YQGE"/>
    <property type="match status" value="1"/>
</dbReference>
<evidence type="ECO:0000313" key="4">
    <source>
        <dbReference type="Proteomes" id="UP001218579"/>
    </source>
</evidence>
<accession>A0ABT5HFI3</accession>
<proteinExistence type="inferred from homology"/>
<reference evidence="3 4" key="1">
    <citation type="submission" date="2023-01" db="EMBL/GenBank/DDBJ databases">
        <title>Novel species of the genus Asticcacaulis isolated from rivers.</title>
        <authorList>
            <person name="Lu H."/>
        </authorList>
    </citation>
    <scope>NUCLEOTIDE SEQUENCE [LARGE SCALE GENOMIC DNA]</scope>
    <source>
        <strain evidence="3 4">LKC15W</strain>
    </source>
</reference>
<sequence>MSNPITPPAPLDPNSLQGQLLIAMPSLDDPNFDHSVIYVCQHDEDSAMGLVLNHPIRGLDFGRMLDELGIEMTDGERATQKIFNGGPVQNDRGFVLHSLDYCLKDITLRLTRDGEPAPVSGLGLTATRDILVDLSKGEGPQDAVIALGYAGWTAGQLEEEIRQNVWLIAPADKAIIFTNTPERMWEKALSSLGISQEHLSTQSGTA</sequence>
<dbReference type="EMBL" id="JAQQKV010000001">
    <property type="protein sequence ID" value="MDC7674952.1"/>
    <property type="molecule type" value="Genomic_DNA"/>
</dbReference>
<dbReference type="Proteomes" id="UP001218579">
    <property type="component" value="Unassembled WGS sequence"/>
</dbReference>
<name>A0ABT5HFI3_9CAUL</name>
<dbReference type="InterPro" id="IPR003774">
    <property type="entry name" value="AlgH-like"/>
</dbReference>
<organism evidence="3 4">
    <name type="scientific">Asticcacaulis machinosus</name>
    <dbReference type="NCBI Taxonomy" id="2984211"/>
    <lineage>
        <taxon>Bacteria</taxon>
        <taxon>Pseudomonadati</taxon>
        <taxon>Pseudomonadota</taxon>
        <taxon>Alphaproteobacteria</taxon>
        <taxon>Caulobacterales</taxon>
        <taxon>Caulobacteraceae</taxon>
        <taxon>Asticcacaulis</taxon>
    </lineage>
</organism>
<protein>
    <recommendedName>
        <fullName evidence="2">UPF0301 protein PQU98_02340</fullName>
    </recommendedName>
</protein>
<dbReference type="HAMAP" id="MF_00758">
    <property type="entry name" value="UPF0301"/>
    <property type="match status" value="1"/>
</dbReference>
<dbReference type="Gene3D" id="3.40.1740.10">
    <property type="entry name" value="VC0467-like"/>
    <property type="match status" value="1"/>
</dbReference>
<comment type="similarity">
    <text evidence="1 2">Belongs to the UPF0301 (AlgH) family.</text>
</comment>
<dbReference type="RefSeq" id="WP_272743262.1">
    <property type="nucleotide sequence ID" value="NZ_JAQQKV010000001.1"/>
</dbReference>
<dbReference type="SUPFAM" id="SSF143456">
    <property type="entry name" value="VC0467-like"/>
    <property type="match status" value="1"/>
</dbReference>
<evidence type="ECO:0000256" key="1">
    <source>
        <dbReference type="ARBA" id="ARBA00009600"/>
    </source>
</evidence>
<comment type="caution">
    <text evidence="3">The sequence shown here is derived from an EMBL/GenBank/DDBJ whole genome shotgun (WGS) entry which is preliminary data.</text>
</comment>
<dbReference type="Pfam" id="PF02622">
    <property type="entry name" value="DUF179"/>
    <property type="match status" value="1"/>
</dbReference>
<dbReference type="PANTHER" id="PTHR30327">
    <property type="entry name" value="UNCHARACTERIZED PROTEIN YQGE"/>
    <property type="match status" value="1"/>
</dbReference>
<gene>
    <name evidence="3" type="ORF">PQU98_02340</name>
</gene>
<evidence type="ECO:0000256" key="2">
    <source>
        <dbReference type="HAMAP-Rule" id="MF_00758"/>
    </source>
</evidence>
<keyword evidence="4" id="KW-1185">Reference proteome</keyword>
<evidence type="ECO:0000313" key="3">
    <source>
        <dbReference type="EMBL" id="MDC7674952.1"/>
    </source>
</evidence>